<dbReference type="PATRIC" id="fig|1122219.3.peg.992"/>
<protein>
    <recommendedName>
        <fullName evidence="1">Putative Se/S carrier protein-like domain-containing protein</fullName>
    </recommendedName>
</protein>
<sequence length="88" mass="9961">MERYGIALFFSTRDAMKAEEEAKKCHLRVRIIPTPGTLYASCGFSLKYEPAEETALQQLLRTCGLRGEGFYHAVKQGLAVSYEKAEER</sequence>
<feature type="domain" description="Putative Se/S carrier protein-like" evidence="1">
    <location>
        <begin position="4"/>
        <end position="71"/>
    </location>
</feature>
<dbReference type="InParanoid" id="A0A0J6WXQ0"/>
<dbReference type="OrthoDB" id="2187432at2"/>
<dbReference type="RefSeq" id="WP_048514182.1">
    <property type="nucleotide sequence ID" value="NZ_FUXD01000011.1"/>
</dbReference>
<keyword evidence="3" id="KW-1185">Reference proteome</keyword>
<reference evidence="2 3" key="1">
    <citation type="submission" date="2015-06" db="EMBL/GenBank/DDBJ databases">
        <title>Draft genome sequence of beer spoilage bacterium Megasphaera cerevisiae type strain 20462.</title>
        <authorList>
            <person name="Kutumbaka K."/>
            <person name="Pasmowitz J."/>
            <person name="Mategko J."/>
            <person name="Reyes D."/>
            <person name="Friedrich A."/>
            <person name="Han S."/>
            <person name="Martens-Habbena W."/>
            <person name="Neal-McKinney J."/>
            <person name="Janagama H.K."/>
            <person name="Nadala C."/>
            <person name="Samadpour M."/>
        </authorList>
    </citation>
    <scope>NUCLEOTIDE SEQUENCE [LARGE SCALE GENOMIC DNA]</scope>
    <source>
        <strain evidence="2 3">DSM 20462</strain>
    </source>
</reference>
<proteinExistence type="predicted"/>
<evidence type="ECO:0000313" key="3">
    <source>
        <dbReference type="Proteomes" id="UP000036503"/>
    </source>
</evidence>
<dbReference type="EMBL" id="LEKT01000019">
    <property type="protein sequence ID" value="KMO86612.1"/>
    <property type="molecule type" value="Genomic_DNA"/>
</dbReference>
<dbReference type="STRING" id="39029.BSR42_08385"/>
<name>A0A0J6WXQ0_9FIRM</name>
<evidence type="ECO:0000259" key="1">
    <source>
        <dbReference type="Pfam" id="PF11823"/>
    </source>
</evidence>
<accession>A0A0J6WXQ0</accession>
<gene>
    <name evidence="2" type="ORF">AB840_07340</name>
</gene>
<dbReference type="Proteomes" id="UP000036503">
    <property type="component" value="Unassembled WGS sequence"/>
</dbReference>
<organism evidence="2 3">
    <name type="scientific">Megasphaera cerevisiae DSM 20462</name>
    <dbReference type="NCBI Taxonomy" id="1122219"/>
    <lineage>
        <taxon>Bacteria</taxon>
        <taxon>Bacillati</taxon>
        <taxon>Bacillota</taxon>
        <taxon>Negativicutes</taxon>
        <taxon>Veillonellales</taxon>
        <taxon>Veillonellaceae</taxon>
        <taxon>Megasphaera</taxon>
    </lineage>
</organism>
<dbReference type="AlphaFoldDB" id="A0A0J6WXQ0"/>
<evidence type="ECO:0000313" key="2">
    <source>
        <dbReference type="EMBL" id="KMO86612.1"/>
    </source>
</evidence>
<comment type="caution">
    <text evidence="2">The sequence shown here is derived from an EMBL/GenBank/DDBJ whole genome shotgun (WGS) entry which is preliminary data.</text>
</comment>
<dbReference type="InterPro" id="IPR021778">
    <property type="entry name" value="Se/S_carrier-like"/>
</dbReference>
<dbReference type="Pfam" id="PF11823">
    <property type="entry name" value="Se_S_carrier"/>
    <property type="match status" value="1"/>
</dbReference>